<keyword evidence="2" id="KW-0560">Oxidoreductase</keyword>
<dbReference type="Gene3D" id="3.40.50.720">
    <property type="entry name" value="NAD(P)-binding Rossmann-like Domain"/>
    <property type="match status" value="1"/>
</dbReference>
<evidence type="ECO:0000256" key="3">
    <source>
        <dbReference type="RuleBase" id="RU000363"/>
    </source>
</evidence>
<comment type="similarity">
    <text evidence="1 3">Belongs to the short-chain dehydrogenases/reductases (SDR) family.</text>
</comment>
<dbReference type="Proteomes" id="UP001320168">
    <property type="component" value="Unassembled WGS sequence"/>
</dbReference>
<name>A0ABS8ZY54_9GAMM</name>
<sequence length="296" mass="32576">MSRDTTTIRHDATQRSVLVTGCSSGIGHAAAHALAKRGWRVFATARREEDLTRLRNEGLEALPLELVSSDSIAACVEQLLAHTGGRLDALFNNAAYGQPGAVEDLSREVLRTQLEVNLLGTHELTIRIVPVMREQGFGRIVQNSSVLGFAALPYRGAYVCSKFALEGLTDTLRQELYGSGIHVSLIEPGPIASRFRENAYHAFLEHIDAQRSYHRDTYRVVEARLAGRGASSGGAFTLSPDAVVDKLIHALESRRPKARYHVTLPTHLFGVLKRLLTTRGMDRVLLASTRDERKGD</sequence>
<dbReference type="SUPFAM" id="SSF51735">
    <property type="entry name" value="NAD(P)-binding Rossmann-fold domains"/>
    <property type="match status" value="1"/>
</dbReference>
<dbReference type="PRINTS" id="PR00081">
    <property type="entry name" value="GDHRDH"/>
</dbReference>
<dbReference type="InterPro" id="IPR002347">
    <property type="entry name" value="SDR_fam"/>
</dbReference>
<dbReference type="InterPro" id="IPR036291">
    <property type="entry name" value="NAD(P)-bd_dom_sf"/>
</dbReference>
<dbReference type="PANTHER" id="PTHR44169">
    <property type="entry name" value="NADPH-DEPENDENT 1-ACYLDIHYDROXYACETONE PHOSPHATE REDUCTASE"/>
    <property type="match status" value="1"/>
</dbReference>
<dbReference type="InterPro" id="IPR020904">
    <property type="entry name" value="Sc_DH/Rdtase_CS"/>
</dbReference>
<reference evidence="4 5" key="1">
    <citation type="journal article" date="2021" name="Front. Microbiol.">
        <title>Aerobic Denitrification and Heterotrophic Sulfur Oxidation in the Genus Halomonas Revealed by Six Novel Species Characterizations and Genome-Based Analysis.</title>
        <authorList>
            <person name="Wang L."/>
            <person name="Shao Z."/>
        </authorList>
    </citation>
    <scope>NUCLEOTIDE SEQUENCE [LARGE SCALE GENOMIC DNA]</scope>
    <source>
        <strain evidence="4 5">MCCC 1A11081</strain>
    </source>
</reference>
<protein>
    <submittedName>
        <fullName evidence="4">SDR family NAD(P)-dependent oxidoreductase</fullName>
    </submittedName>
</protein>
<dbReference type="PANTHER" id="PTHR44169:SF6">
    <property type="entry name" value="NADPH-DEPENDENT 1-ACYLDIHYDROXYACETONE PHOSPHATE REDUCTASE"/>
    <property type="match status" value="1"/>
</dbReference>
<dbReference type="PROSITE" id="PS00061">
    <property type="entry name" value="ADH_SHORT"/>
    <property type="match status" value="1"/>
</dbReference>
<evidence type="ECO:0000256" key="2">
    <source>
        <dbReference type="ARBA" id="ARBA00023002"/>
    </source>
</evidence>
<gene>
    <name evidence="4" type="ORF">HOP53_01875</name>
</gene>
<organism evidence="4 5">
    <name type="scientific">Billgrantia ethanolica</name>
    <dbReference type="NCBI Taxonomy" id="2733486"/>
    <lineage>
        <taxon>Bacteria</taxon>
        <taxon>Pseudomonadati</taxon>
        <taxon>Pseudomonadota</taxon>
        <taxon>Gammaproteobacteria</taxon>
        <taxon>Oceanospirillales</taxon>
        <taxon>Halomonadaceae</taxon>
        <taxon>Billgrantia</taxon>
    </lineage>
</organism>
<dbReference type="CDD" id="cd05374">
    <property type="entry name" value="17beta-HSD-like_SDR_c"/>
    <property type="match status" value="1"/>
</dbReference>
<comment type="caution">
    <text evidence="4">The sequence shown here is derived from an EMBL/GenBank/DDBJ whole genome shotgun (WGS) entry which is preliminary data.</text>
</comment>
<evidence type="ECO:0000256" key="1">
    <source>
        <dbReference type="ARBA" id="ARBA00006484"/>
    </source>
</evidence>
<dbReference type="Pfam" id="PF00106">
    <property type="entry name" value="adh_short"/>
    <property type="match status" value="1"/>
</dbReference>
<proteinExistence type="inferred from homology"/>
<dbReference type="PRINTS" id="PR00080">
    <property type="entry name" value="SDRFAMILY"/>
</dbReference>
<dbReference type="EMBL" id="JABFTX010000001">
    <property type="protein sequence ID" value="MCE8001577.1"/>
    <property type="molecule type" value="Genomic_DNA"/>
</dbReference>
<accession>A0ABS8ZY54</accession>
<evidence type="ECO:0000313" key="5">
    <source>
        <dbReference type="Proteomes" id="UP001320168"/>
    </source>
</evidence>
<keyword evidence="5" id="KW-1185">Reference proteome</keyword>
<dbReference type="RefSeq" id="WP_234268436.1">
    <property type="nucleotide sequence ID" value="NZ_JABFTX010000001.1"/>
</dbReference>
<evidence type="ECO:0000313" key="4">
    <source>
        <dbReference type="EMBL" id="MCE8001577.1"/>
    </source>
</evidence>